<dbReference type="Proteomes" id="UP000190367">
    <property type="component" value="Unassembled WGS sequence"/>
</dbReference>
<dbReference type="EMBL" id="FUWZ01000002">
    <property type="protein sequence ID" value="SKA16156.1"/>
    <property type="molecule type" value="Genomic_DNA"/>
</dbReference>
<accession>A0A1T4RK52</accession>
<proteinExistence type="predicted"/>
<dbReference type="AlphaFoldDB" id="A0A1T4RK52"/>
<evidence type="ECO:0000259" key="1">
    <source>
        <dbReference type="Pfam" id="PF14024"/>
    </source>
</evidence>
<dbReference type="RefSeq" id="WP_078669701.1">
    <property type="nucleotide sequence ID" value="NZ_FUWZ01000002.1"/>
</dbReference>
<protein>
    <recommendedName>
        <fullName evidence="1">DUF4240 domain-containing protein</fullName>
    </recommendedName>
</protein>
<keyword evidence="3" id="KW-1185">Reference proteome</keyword>
<organism evidence="2 3">
    <name type="scientific">Chitinophaga eiseniae</name>
    <dbReference type="NCBI Taxonomy" id="634771"/>
    <lineage>
        <taxon>Bacteria</taxon>
        <taxon>Pseudomonadati</taxon>
        <taxon>Bacteroidota</taxon>
        <taxon>Chitinophagia</taxon>
        <taxon>Chitinophagales</taxon>
        <taxon>Chitinophagaceae</taxon>
        <taxon>Chitinophaga</taxon>
    </lineage>
</organism>
<dbReference type="STRING" id="634771.SAMN04488128_1021223"/>
<evidence type="ECO:0000313" key="3">
    <source>
        <dbReference type="Proteomes" id="UP000190367"/>
    </source>
</evidence>
<feature type="domain" description="DUF4240" evidence="1">
    <location>
        <begin position="1"/>
        <end position="131"/>
    </location>
</feature>
<dbReference type="Pfam" id="PF14024">
    <property type="entry name" value="DUF4240"/>
    <property type="match status" value="1"/>
</dbReference>
<name>A0A1T4RK52_9BACT</name>
<reference evidence="3" key="1">
    <citation type="submission" date="2017-02" db="EMBL/GenBank/DDBJ databases">
        <authorList>
            <person name="Varghese N."/>
            <person name="Submissions S."/>
        </authorList>
    </citation>
    <scope>NUCLEOTIDE SEQUENCE [LARGE SCALE GENOMIC DNA]</scope>
    <source>
        <strain evidence="3">DSM 22224</strain>
    </source>
</reference>
<dbReference type="OrthoDB" id="6200718at2"/>
<evidence type="ECO:0000313" key="2">
    <source>
        <dbReference type="EMBL" id="SKA16156.1"/>
    </source>
</evidence>
<dbReference type="InterPro" id="IPR025334">
    <property type="entry name" value="DUF4240"/>
</dbReference>
<sequence length="160" mass="18317">MNEANFWQLIETAWSSSPELNAARRLALRTNDPFLLESLSYELTDVIGENLRQQLETLEKPALTAFILLMEEKLYHIDRHEVQQYTDGADDGFLYCRCFIVGMGEAYYNGIDSNPALATMDVEAESIGFIGYEVYLDKFGEPFSRNTRYCIESGSNKKGW</sequence>
<gene>
    <name evidence="2" type="ORF">SAMN04488128_1021223</name>
</gene>